<evidence type="ECO:0000313" key="5">
    <source>
        <dbReference type="Proteomes" id="UP001460270"/>
    </source>
</evidence>
<dbReference type="PANTHER" id="PTHR24099:SF16">
    <property type="entry name" value="E3 UBIQUITIN-PROTEIN LIGASE MIDLINE-1-LIKE ISOFORM X1"/>
    <property type="match status" value="1"/>
</dbReference>
<comment type="caution">
    <text evidence="4">The sequence shown here is derived from an EMBL/GenBank/DDBJ whole genome shotgun (WGS) entry which is preliminary data.</text>
</comment>
<keyword evidence="5" id="KW-1185">Reference proteome</keyword>
<proteinExistence type="predicted"/>
<gene>
    <name evidence="4" type="ORF">WMY93_023398</name>
</gene>
<dbReference type="Gene3D" id="2.60.40.10">
    <property type="entry name" value="Immunoglobulins"/>
    <property type="match status" value="2"/>
</dbReference>
<dbReference type="CDD" id="cd00063">
    <property type="entry name" value="FN3"/>
    <property type="match status" value="2"/>
</dbReference>
<evidence type="ECO:0000259" key="3">
    <source>
        <dbReference type="PROSITE" id="PS50853"/>
    </source>
</evidence>
<dbReference type="Proteomes" id="UP001460270">
    <property type="component" value="Unassembled WGS sequence"/>
</dbReference>
<name>A0AAW0NF85_9GOBI</name>
<feature type="region of interest" description="Disordered" evidence="2">
    <location>
        <begin position="61"/>
        <end position="82"/>
    </location>
</feature>
<dbReference type="InterPro" id="IPR013783">
    <property type="entry name" value="Ig-like_fold"/>
</dbReference>
<organism evidence="4 5">
    <name type="scientific">Mugilogobius chulae</name>
    <name type="common">yellowstripe goby</name>
    <dbReference type="NCBI Taxonomy" id="88201"/>
    <lineage>
        <taxon>Eukaryota</taxon>
        <taxon>Metazoa</taxon>
        <taxon>Chordata</taxon>
        <taxon>Craniata</taxon>
        <taxon>Vertebrata</taxon>
        <taxon>Euteleostomi</taxon>
        <taxon>Actinopterygii</taxon>
        <taxon>Neopterygii</taxon>
        <taxon>Teleostei</taxon>
        <taxon>Neoteleostei</taxon>
        <taxon>Acanthomorphata</taxon>
        <taxon>Gobiaria</taxon>
        <taxon>Gobiiformes</taxon>
        <taxon>Gobioidei</taxon>
        <taxon>Gobiidae</taxon>
        <taxon>Gobionellinae</taxon>
        <taxon>Mugilogobius</taxon>
    </lineage>
</organism>
<dbReference type="PANTHER" id="PTHR24099">
    <property type="entry name" value="E3 UBIQUITIN-PROTEIN LIGASE TRIM36-RELATED"/>
    <property type="match status" value="1"/>
</dbReference>
<dbReference type="FunFam" id="2.60.40.10:FF:000028">
    <property type="entry name" value="Neuronal cell adhesion molecule"/>
    <property type="match status" value="1"/>
</dbReference>
<dbReference type="EMBL" id="JBBPFD010000017">
    <property type="protein sequence ID" value="KAK7891435.1"/>
    <property type="molecule type" value="Genomic_DNA"/>
</dbReference>
<keyword evidence="1" id="KW-0677">Repeat</keyword>
<reference evidence="5" key="1">
    <citation type="submission" date="2024-04" db="EMBL/GenBank/DDBJ databases">
        <title>Salinicola lusitanus LLJ914,a marine bacterium isolated from the Okinawa Trough.</title>
        <authorList>
            <person name="Li J."/>
        </authorList>
    </citation>
    <scope>NUCLEOTIDE SEQUENCE [LARGE SCALE GENOMIC DNA]</scope>
</reference>
<evidence type="ECO:0000256" key="1">
    <source>
        <dbReference type="ARBA" id="ARBA00022737"/>
    </source>
</evidence>
<dbReference type="PROSITE" id="PS50853">
    <property type="entry name" value="FN3"/>
    <property type="match status" value="1"/>
</dbReference>
<dbReference type="FunFam" id="2.60.40.10:FF:000054">
    <property type="entry name" value="Contactin 1"/>
    <property type="match status" value="1"/>
</dbReference>
<dbReference type="InterPro" id="IPR036116">
    <property type="entry name" value="FN3_sf"/>
</dbReference>
<dbReference type="SUPFAM" id="SSF49265">
    <property type="entry name" value="Fibronectin type III"/>
    <property type="match status" value="1"/>
</dbReference>
<dbReference type="Pfam" id="PF00041">
    <property type="entry name" value="fn3"/>
    <property type="match status" value="1"/>
</dbReference>
<dbReference type="AlphaFoldDB" id="A0AAW0NF85"/>
<sequence length="190" mass="21439">MPLNQSTIDGYQVRFWRTHRDPDEREHKVVVSNKENHTRLDGLQPDSHYFIEIRGFNSAGHGPPSDPIQVHTKKSPPKQAPKVSKKFIRGYVNITWEGVKPQEDEAPVNEYRVLYRKQGHSTGSLFTTSKLYIDLPVYNDGKYVVEVRAHSEGGDGPVAQIEVLSGSAAVPQPLRRCLLLLLTTLLCLNL</sequence>
<protein>
    <recommendedName>
        <fullName evidence="3">Fibronectin type-III domain-containing protein</fullName>
    </recommendedName>
</protein>
<dbReference type="InterPro" id="IPR050617">
    <property type="entry name" value="E3_ligase_FN3/SPRY"/>
</dbReference>
<evidence type="ECO:0000256" key="2">
    <source>
        <dbReference type="SAM" id="MobiDB-lite"/>
    </source>
</evidence>
<accession>A0AAW0NF85</accession>
<dbReference type="InterPro" id="IPR003961">
    <property type="entry name" value="FN3_dom"/>
</dbReference>
<feature type="domain" description="Fibronectin type-III" evidence="3">
    <location>
        <begin position="1"/>
        <end position="75"/>
    </location>
</feature>
<evidence type="ECO:0000313" key="4">
    <source>
        <dbReference type="EMBL" id="KAK7891435.1"/>
    </source>
</evidence>